<feature type="domain" description="Small EDRK-rich factor-like N-terminal" evidence="2">
    <location>
        <begin position="1"/>
        <end position="28"/>
    </location>
</feature>
<proteinExistence type="predicted"/>
<reference evidence="4" key="1">
    <citation type="submission" date="2020-12" db="EMBL/GenBank/DDBJ databases">
        <title>Metabolic potential, ecology and presence of endohyphal bacteria is reflected in genomic diversity of Mucoromycotina.</title>
        <authorList>
            <person name="Muszewska A."/>
            <person name="Okrasinska A."/>
            <person name="Steczkiewicz K."/>
            <person name="Drgas O."/>
            <person name="Orlowska M."/>
            <person name="Perlinska-Lenart U."/>
            <person name="Aleksandrzak-Piekarczyk T."/>
            <person name="Szatraj K."/>
            <person name="Zielenkiewicz U."/>
            <person name="Pilsyk S."/>
            <person name="Malc E."/>
            <person name="Mieczkowski P."/>
            <person name="Kruszewska J.S."/>
            <person name="Biernat P."/>
            <person name="Pawlowska J."/>
        </authorList>
    </citation>
    <scope>NUCLEOTIDE SEQUENCE</scope>
    <source>
        <strain evidence="4">WA0000051536</strain>
    </source>
</reference>
<feature type="non-terminal residue" evidence="4">
    <location>
        <position position="1"/>
    </location>
</feature>
<dbReference type="Proteomes" id="UP000612746">
    <property type="component" value="Unassembled WGS sequence"/>
</dbReference>
<dbReference type="PANTHER" id="PTHR33788:SF1">
    <property type="entry name" value="ZINC-BINDING PROTEIN"/>
    <property type="match status" value="1"/>
</dbReference>
<protein>
    <submittedName>
        <fullName evidence="4">Uncharacterized protein</fullName>
    </submittedName>
</protein>
<evidence type="ECO:0000259" key="3">
    <source>
        <dbReference type="Pfam" id="PF12907"/>
    </source>
</evidence>
<keyword evidence="5" id="KW-1185">Reference proteome</keyword>
<feature type="region of interest" description="Disordered" evidence="1">
    <location>
        <begin position="1"/>
        <end position="26"/>
    </location>
</feature>
<dbReference type="Gene3D" id="4.10.1050.10">
    <property type="entry name" value="At2g23090-like"/>
    <property type="match status" value="1"/>
</dbReference>
<dbReference type="InterPro" id="IPR039713">
    <property type="entry name" value="At2g23090-like"/>
</dbReference>
<dbReference type="InterPro" id="IPR039438">
    <property type="entry name" value="At2g23090-like_Znf"/>
</dbReference>
<evidence type="ECO:0000256" key="1">
    <source>
        <dbReference type="SAM" id="MobiDB-lite"/>
    </source>
</evidence>
<dbReference type="Pfam" id="PF04419">
    <property type="entry name" value="SERF-like_N"/>
    <property type="match status" value="1"/>
</dbReference>
<comment type="caution">
    <text evidence="4">The sequence shown here is derived from an EMBL/GenBank/DDBJ whole genome shotgun (WGS) entry which is preliminary data.</text>
</comment>
<accession>A0A8H7QBS0</accession>
<dbReference type="OrthoDB" id="370932at2759"/>
<feature type="compositionally biased region" description="Basic and acidic residues" evidence="1">
    <location>
        <begin position="9"/>
        <end position="20"/>
    </location>
</feature>
<sequence length="96" mass="10758">MGNGQKAQMKRDRNAKDAKKGPTSQLKAVSVHRINNAAKSVICQVCKQTFLCTIRAKALTEHADNKHSKTLEECFPGKDMFMLLFIKAQTKSYSNK</sequence>
<dbReference type="InterPro" id="IPR007513">
    <property type="entry name" value="SERF-like_N"/>
</dbReference>
<organism evidence="4 5">
    <name type="scientific">Umbelopsis vinacea</name>
    <dbReference type="NCBI Taxonomy" id="44442"/>
    <lineage>
        <taxon>Eukaryota</taxon>
        <taxon>Fungi</taxon>
        <taxon>Fungi incertae sedis</taxon>
        <taxon>Mucoromycota</taxon>
        <taxon>Mucoromycotina</taxon>
        <taxon>Umbelopsidomycetes</taxon>
        <taxon>Umbelopsidales</taxon>
        <taxon>Umbelopsidaceae</taxon>
        <taxon>Umbelopsis</taxon>
    </lineage>
</organism>
<gene>
    <name evidence="4" type="ORF">INT44_004332</name>
</gene>
<dbReference type="PANTHER" id="PTHR33788">
    <property type="entry name" value="OS07G0114300 PROTEIN"/>
    <property type="match status" value="1"/>
</dbReference>
<evidence type="ECO:0000313" key="4">
    <source>
        <dbReference type="EMBL" id="KAG2189190.1"/>
    </source>
</evidence>
<dbReference type="Pfam" id="PF12907">
    <property type="entry name" value="zf-met2"/>
    <property type="match status" value="1"/>
</dbReference>
<dbReference type="EMBL" id="JAEPRA010000001">
    <property type="protein sequence ID" value="KAG2189190.1"/>
    <property type="molecule type" value="Genomic_DNA"/>
</dbReference>
<dbReference type="SUPFAM" id="SSF118359">
    <property type="entry name" value="Expressed protein At2g23090/F21P24.15"/>
    <property type="match status" value="1"/>
</dbReference>
<feature type="domain" description="At2g23090-like zinc-binding" evidence="3">
    <location>
        <begin position="42"/>
        <end position="77"/>
    </location>
</feature>
<dbReference type="InterPro" id="IPR026939">
    <property type="entry name" value="ZNF706/At2g23090_sf"/>
</dbReference>
<name>A0A8H7QBS0_9FUNG</name>
<evidence type="ECO:0000313" key="5">
    <source>
        <dbReference type="Proteomes" id="UP000612746"/>
    </source>
</evidence>
<evidence type="ECO:0000259" key="2">
    <source>
        <dbReference type="Pfam" id="PF04419"/>
    </source>
</evidence>
<dbReference type="AlphaFoldDB" id="A0A8H7QBS0"/>